<comment type="caution">
    <text evidence="1">The sequence shown here is derived from an EMBL/GenBank/DDBJ whole genome shotgun (WGS) entry which is preliminary data.</text>
</comment>
<evidence type="ECO:0000313" key="1">
    <source>
        <dbReference type="EMBL" id="KRX23731.1"/>
    </source>
</evidence>
<organism evidence="1 2">
    <name type="scientific">Trichinella nelsoni</name>
    <dbReference type="NCBI Taxonomy" id="6336"/>
    <lineage>
        <taxon>Eukaryota</taxon>
        <taxon>Metazoa</taxon>
        <taxon>Ecdysozoa</taxon>
        <taxon>Nematoda</taxon>
        <taxon>Enoplea</taxon>
        <taxon>Dorylaimia</taxon>
        <taxon>Trichinellida</taxon>
        <taxon>Trichinellidae</taxon>
        <taxon>Trichinella</taxon>
    </lineage>
</organism>
<sequence length="229" mass="25924">MNVRGVNFSSNRNHSNLHLVEQCFQRWYSHFVNLKSVEETGFGINLKIGAKFVLVFIVVFEKKGAAKSETGSSVLFMSVKGLLESSDSGEDGLEEIASHWKRETHQFNRIDRKLSKARAVSKLRLNALNPFLVDVRVTGTAFKHNIKQMSEHKQLTTLNNVDYHKVATAELLPLRSVIAVNIVYSDACLSYFCLPCCAAKPFLSTLKPREWPPFASRPNLIRTAIYHQN</sequence>
<dbReference type="OrthoDB" id="10374480at2759"/>
<reference evidence="1 2" key="1">
    <citation type="submission" date="2015-01" db="EMBL/GenBank/DDBJ databases">
        <title>Evolution of Trichinella species and genotypes.</title>
        <authorList>
            <person name="Korhonen P.K."/>
            <person name="Edoardo P."/>
            <person name="Giuseppe L.R."/>
            <person name="Gasser R.B."/>
        </authorList>
    </citation>
    <scope>NUCLEOTIDE SEQUENCE [LARGE SCALE GENOMIC DNA]</scope>
    <source>
        <strain evidence="1">ISS37</strain>
    </source>
</reference>
<dbReference type="AlphaFoldDB" id="A0A0V0SAH8"/>
<protein>
    <submittedName>
        <fullName evidence="1">Uncharacterized protein</fullName>
    </submittedName>
</protein>
<evidence type="ECO:0000313" key="2">
    <source>
        <dbReference type="Proteomes" id="UP000054630"/>
    </source>
</evidence>
<keyword evidence="2" id="KW-1185">Reference proteome</keyword>
<proteinExistence type="predicted"/>
<name>A0A0V0SAH8_9BILA</name>
<gene>
    <name evidence="1" type="ORF">T07_8325</name>
</gene>
<accession>A0A0V0SAH8</accession>
<dbReference type="EMBL" id="JYDL01000022">
    <property type="protein sequence ID" value="KRX23731.1"/>
    <property type="molecule type" value="Genomic_DNA"/>
</dbReference>
<dbReference type="Proteomes" id="UP000054630">
    <property type="component" value="Unassembled WGS sequence"/>
</dbReference>